<name>A0A818YAI1_9BILA</name>
<dbReference type="Proteomes" id="UP000663825">
    <property type="component" value="Unassembled WGS sequence"/>
</dbReference>
<dbReference type="GO" id="GO:0001736">
    <property type="term" value="P:establishment of planar polarity"/>
    <property type="evidence" value="ECO:0007669"/>
    <property type="project" value="InterPro"/>
</dbReference>
<dbReference type="SMART" id="SM00228">
    <property type="entry name" value="PDZ"/>
    <property type="match status" value="1"/>
</dbReference>
<dbReference type="GO" id="GO:0005737">
    <property type="term" value="C:cytoplasm"/>
    <property type="evidence" value="ECO:0007669"/>
    <property type="project" value="TreeGrafter"/>
</dbReference>
<dbReference type="GO" id="GO:0007399">
    <property type="term" value="P:nervous system development"/>
    <property type="evidence" value="ECO:0007669"/>
    <property type="project" value="TreeGrafter"/>
</dbReference>
<dbReference type="GO" id="GO:0005929">
    <property type="term" value="C:cilium"/>
    <property type="evidence" value="ECO:0007669"/>
    <property type="project" value="TreeGrafter"/>
</dbReference>
<comment type="caution">
    <text evidence="7">The sequence shown here is derived from an EMBL/GenBank/DDBJ whole genome shotgun (WGS) entry which is preliminary data.</text>
</comment>
<dbReference type="PANTHER" id="PTHR21082:SF4">
    <property type="entry name" value="PROTEIN INTURNED"/>
    <property type="match status" value="1"/>
</dbReference>
<dbReference type="GO" id="GO:0060271">
    <property type="term" value="P:cilium assembly"/>
    <property type="evidence" value="ECO:0007669"/>
    <property type="project" value="InterPro"/>
</dbReference>
<dbReference type="InterPro" id="IPR001478">
    <property type="entry name" value="PDZ"/>
</dbReference>
<dbReference type="GO" id="GO:0016192">
    <property type="term" value="P:vesicle-mediated transport"/>
    <property type="evidence" value="ECO:0007669"/>
    <property type="project" value="InterPro"/>
</dbReference>
<gene>
    <name evidence="7" type="ORF">FME351_LOCUS30856</name>
    <name evidence="6" type="ORF">GRG538_LOCUS17048</name>
    <name evidence="5" type="ORF">TIS948_LOCUS20577</name>
</gene>
<dbReference type="OrthoDB" id="10038586at2759"/>
<dbReference type="InterPro" id="IPR043988">
    <property type="entry name" value="CCZ1/INTU_longin_2"/>
</dbReference>
<evidence type="ECO:0000259" key="4">
    <source>
        <dbReference type="SMART" id="SM00228"/>
    </source>
</evidence>
<evidence type="ECO:0000256" key="1">
    <source>
        <dbReference type="ARBA" id="ARBA00004120"/>
    </source>
</evidence>
<evidence type="ECO:0000313" key="7">
    <source>
        <dbReference type="EMBL" id="CAF3751389.1"/>
    </source>
</evidence>
<dbReference type="PANTHER" id="PTHR21082">
    <property type="entry name" value="PROTEIN INTURNED"/>
    <property type="match status" value="1"/>
</dbReference>
<dbReference type="EMBL" id="CAJNYT010002762">
    <property type="protein sequence ID" value="CAF3491968.1"/>
    <property type="molecule type" value="Genomic_DNA"/>
</dbReference>
<protein>
    <recommendedName>
        <fullName evidence="3">Inturned planar cell polarity effector homolog</fullName>
    </recommendedName>
</protein>
<dbReference type="AlphaFoldDB" id="A0A818YAI1"/>
<dbReference type="Proteomes" id="UP000663872">
    <property type="component" value="Unassembled WGS sequence"/>
</dbReference>
<accession>A0A818YAI1</accession>
<dbReference type="SUPFAM" id="SSF50156">
    <property type="entry name" value="PDZ domain-like"/>
    <property type="match status" value="1"/>
</dbReference>
<dbReference type="EMBL" id="CAJNXB010003572">
    <property type="protein sequence ID" value="CAF3324812.1"/>
    <property type="molecule type" value="Genomic_DNA"/>
</dbReference>
<dbReference type="GO" id="GO:0009986">
    <property type="term" value="C:cell surface"/>
    <property type="evidence" value="ECO:0007669"/>
    <property type="project" value="UniProtKB-SubCell"/>
</dbReference>
<feature type="domain" description="PDZ" evidence="4">
    <location>
        <begin position="90"/>
        <end position="164"/>
    </location>
</feature>
<sequence>MSEPRLLSRSGVFNRLGSLLSDLSSVNSSDVQNPFITDPTTITNNDTIQFSTSFAHLTYRQDLSSVEHIHFRCRPVSSFDSATHTSVCEAVLGIFPDTCSSTASSSVQPPVLVRGVVEQRHRRIKVGDWLLAINGTPLNWINLNDVLSKYHSTRKLRLTIRHPDTYHSTFSSSLQPPITLPSIEEKKLFQPEQINCIHSVLYYEKIPNQGFKLLYQQPKQKDIFFAAGGVFPTLTQLMHDMNEHDSLLRSVSIKITEQIIPICVTSDDNIHYLIIIYPSIENLHISLLEQHTRQLVRLMNFLFGSVDRGLLFFQESIEYFFDVFFYRLNSLIPTSVVSTPLLKNIRLIDEFLPAQFNDYGTCPKLNLNDQQLLFNIDCLLTQLECQNFNECSNESDFIINRYRRIFILTGSVLFHRVQLLTSHLSNETTIDIYRFLLHYGHLNMSQFYSDTWHLLLFKEIFPSGFNLKQRWFLIVGSHSELTLAAVIQTEYENNDFVVPPDHELVQQIKLTLNDIHTIFPKMITNSAPWILSSPLAFLKKPLKRTISLPLIGDKERMYNEFNGFGQSSKPNTFDSHADDTISLAASHYHDASQTDLRVSQLVSQPESQDELYKSSRQSIMSSTLSLDEQQKTKTLQANLLTYRLHPGNFSTIFYYLDFQAIRGLLIAPYFTLDKLTKTTLIERFLFETIQQTCIYIRKKHFSRPKQLKSTNIFSTKNRPKYNEIGCQFSMQTDPDNKKKKDANLFHFWIVAKQCLQPIEHEFFVCYHDSIAQNITELAFTIGMSSV</sequence>
<proteinExistence type="predicted"/>
<comment type="subcellular location">
    <subcellularLocation>
        <location evidence="2">Cell surface</location>
    </subcellularLocation>
    <subcellularLocation>
        <location evidence="1">Cytoplasm</location>
        <location evidence="1">Cytoskeleton</location>
        <location evidence="1">Cilium basal body</location>
    </subcellularLocation>
</comment>
<evidence type="ECO:0000256" key="3">
    <source>
        <dbReference type="ARBA" id="ARBA00032633"/>
    </source>
</evidence>
<evidence type="ECO:0000313" key="6">
    <source>
        <dbReference type="EMBL" id="CAF3491968.1"/>
    </source>
</evidence>
<dbReference type="Gene3D" id="2.30.42.10">
    <property type="match status" value="1"/>
</dbReference>
<evidence type="ECO:0000313" key="5">
    <source>
        <dbReference type="EMBL" id="CAF3324812.1"/>
    </source>
</evidence>
<dbReference type="InterPro" id="IPR039151">
    <property type="entry name" value="INTU"/>
</dbReference>
<evidence type="ECO:0000256" key="2">
    <source>
        <dbReference type="ARBA" id="ARBA00004241"/>
    </source>
</evidence>
<dbReference type="Pfam" id="PF19032">
    <property type="entry name" value="Intu_longin_2"/>
    <property type="match status" value="1"/>
</dbReference>
<organism evidence="7 8">
    <name type="scientific">Rotaria socialis</name>
    <dbReference type="NCBI Taxonomy" id="392032"/>
    <lineage>
        <taxon>Eukaryota</taxon>
        <taxon>Metazoa</taxon>
        <taxon>Spiralia</taxon>
        <taxon>Gnathifera</taxon>
        <taxon>Rotifera</taxon>
        <taxon>Eurotatoria</taxon>
        <taxon>Bdelloidea</taxon>
        <taxon>Philodinida</taxon>
        <taxon>Philodinidae</taxon>
        <taxon>Rotaria</taxon>
    </lineage>
</organism>
<dbReference type="Proteomes" id="UP000663869">
    <property type="component" value="Unassembled WGS sequence"/>
</dbReference>
<evidence type="ECO:0000313" key="8">
    <source>
        <dbReference type="Proteomes" id="UP000663869"/>
    </source>
</evidence>
<reference evidence="7" key="1">
    <citation type="submission" date="2021-02" db="EMBL/GenBank/DDBJ databases">
        <authorList>
            <person name="Nowell W R."/>
        </authorList>
    </citation>
    <scope>NUCLEOTIDE SEQUENCE</scope>
</reference>
<dbReference type="EMBL" id="CAJNYU010004415">
    <property type="protein sequence ID" value="CAF3751389.1"/>
    <property type="molecule type" value="Genomic_DNA"/>
</dbReference>
<dbReference type="InterPro" id="IPR036034">
    <property type="entry name" value="PDZ_sf"/>
</dbReference>